<dbReference type="PANTHER" id="PTHR12993:SF26">
    <property type="entry name" value="1D-MYO-INOSITOL 2-ACETAMIDO-2-DEOXY-ALPHA-D-GLUCOPYRANOSIDE DEACETYLASE"/>
    <property type="match status" value="1"/>
</dbReference>
<evidence type="ECO:0000313" key="2">
    <source>
        <dbReference type="EMBL" id="BBY25238.1"/>
    </source>
</evidence>
<evidence type="ECO:0000313" key="3">
    <source>
        <dbReference type="Proteomes" id="UP000467130"/>
    </source>
</evidence>
<dbReference type="SUPFAM" id="SSF102588">
    <property type="entry name" value="LmbE-like"/>
    <property type="match status" value="1"/>
</dbReference>
<dbReference type="GO" id="GO:0016137">
    <property type="term" value="P:glycoside metabolic process"/>
    <property type="evidence" value="ECO:0007669"/>
    <property type="project" value="UniProtKB-ARBA"/>
</dbReference>
<proteinExistence type="predicted"/>
<keyword evidence="3" id="KW-1185">Reference proteome</keyword>
<dbReference type="AlphaFoldDB" id="A0A7I7QG81"/>
<dbReference type="Proteomes" id="UP000467130">
    <property type="component" value="Chromosome"/>
</dbReference>
<sequence>MATLVAFHAHPDDEVVLTGGTIAGAVAAGHRVILVTATDGRVSDEDDDTRMDELLSSASVLGVHRVECLGYADSGYGPVFYPDPPGRVRFARAEVEAAAQRLAAILRDENAQLLLSYQANGGYGHRDHVQVHHVGKRAAELAATPRVLEATMPRELLRRLCDVCRLLRLPAPYDADTARTAYAPQATITHRIDVRPFARQKRDAFAAHRSQIGGGLSARLFGLVMLLPPQLFGLVLSHEWFVDPAAQPGTMRRSIFDVPARGD</sequence>
<dbReference type="Gene3D" id="3.40.50.10320">
    <property type="entry name" value="LmbE-like"/>
    <property type="match status" value="1"/>
</dbReference>
<dbReference type="RefSeq" id="WP_163793327.1">
    <property type="nucleotide sequence ID" value="NZ_AP022587.1"/>
</dbReference>
<dbReference type="GO" id="GO:0016811">
    <property type="term" value="F:hydrolase activity, acting on carbon-nitrogen (but not peptide) bonds, in linear amides"/>
    <property type="evidence" value="ECO:0007669"/>
    <property type="project" value="TreeGrafter"/>
</dbReference>
<dbReference type="PANTHER" id="PTHR12993">
    <property type="entry name" value="N-ACETYLGLUCOSAMINYL-PHOSPHATIDYLINOSITOL DE-N-ACETYLASE-RELATED"/>
    <property type="match status" value="1"/>
</dbReference>
<accession>A0A7I7QG81</accession>
<dbReference type="Pfam" id="PF02585">
    <property type="entry name" value="PIG-L"/>
    <property type="match status" value="1"/>
</dbReference>
<gene>
    <name evidence="2" type="ORF">MSTO_54430</name>
</gene>
<organism evidence="2 3">
    <name type="scientific">Mycobacterium stomatepiae</name>
    <dbReference type="NCBI Taxonomy" id="470076"/>
    <lineage>
        <taxon>Bacteria</taxon>
        <taxon>Bacillati</taxon>
        <taxon>Actinomycetota</taxon>
        <taxon>Actinomycetes</taxon>
        <taxon>Mycobacteriales</taxon>
        <taxon>Mycobacteriaceae</taxon>
        <taxon>Mycobacterium</taxon>
        <taxon>Mycobacterium simiae complex</taxon>
    </lineage>
</organism>
<dbReference type="EMBL" id="AP022587">
    <property type="protein sequence ID" value="BBY25238.1"/>
    <property type="molecule type" value="Genomic_DNA"/>
</dbReference>
<keyword evidence="1" id="KW-0862">Zinc</keyword>
<dbReference type="InterPro" id="IPR024078">
    <property type="entry name" value="LmbE-like_dom_sf"/>
</dbReference>
<dbReference type="InterPro" id="IPR003737">
    <property type="entry name" value="GlcNAc_PI_deacetylase-related"/>
</dbReference>
<reference evidence="2 3" key="1">
    <citation type="journal article" date="2019" name="Emerg. Microbes Infect.">
        <title>Comprehensive subspecies identification of 175 nontuberculous mycobacteria species based on 7547 genomic profiles.</title>
        <authorList>
            <person name="Matsumoto Y."/>
            <person name="Kinjo T."/>
            <person name="Motooka D."/>
            <person name="Nabeya D."/>
            <person name="Jung N."/>
            <person name="Uechi K."/>
            <person name="Horii T."/>
            <person name="Iida T."/>
            <person name="Fujita J."/>
            <person name="Nakamura S."/>
        </authorList>
    </citation>
    <scope>NUCLEOTIDE SEQUENCE [LARGE SCALE GENOMIC DNA]</scope>
    <source>
        <strain evidence="2 3">JCM 17783</strain>
    </source>
</reference>
<evidence type="ECO:0000256" key="1">
    <source>
        <dbReference type="ARBA" id="ARBA00022833"/>
    </source>
</evidence>
<dbReference type="KEGG" id="msto:MSTO_54430"/>
<protein>
    <submittedName>
        <fullName evidence="2">GlcNAc-PI de-N-acetylase</fullName>
    </submittedName>
</protein>
<name>A0A7I7QG81_9MYCO</name>